<name>A0A0A9FG58_ARUDO</name>
<evidence type="ECO:0000256" key="1">
    <source>
        <dbReference type="SAM" id="MobiDB-lite"/>
    </source>
</evidence>
<reference evidence="2" key="1">
    <citation type="submission" date="2014-09" db="EMBL/GenBank/DDBJ databases">
        <authorList>
            <person name="Magalhaes I.L.F."/>
            <person name="Oliveira U."/>
            <person name="Santos F.R."/>
            <person name="Vidigal T.H.D.A."/>
            <person name="Brescovit A.D."/>
            <person name="Santos A.J."/>
        </authorList>
    </citation>
    <scope>NUCLEOTIDE SEQUENCE</scope>
    <source>
        <tissue evidence="2">Shoot tissue taken approximately 20 cm above the soil surface</tissue>
    </source>
</reference>
<feature type="compositionally biased region" description="Low complexity" evidence="1">
    <location>
        <begin position="30"/>
        <end position="45"/>
    </location>
</feature>
<proteinExistence type="predicted"/>
<organism evidence="2">
    <name type="scientific">Arundo donax</name>
    <name type="common">Giant reed</name>
    <name type="synonym">Donax arundinaceus</name>
    <dbReference type="NCBI Taxonomy" id="35708"/>
    <lineage>
        <taxon>Eukaryota</taxon>
        <taxon>Viridiplantae</taxon>
        <taxon>Streptophyta</taxon>
        <taxon>Embryophyta</taxon>
        <taxon>Tracheophyta</taxon>
        <taxon>Spermatophyta</taxon>
        <taxon>Magnoliopsida</taxon>
        <taxon>Liliopsida</taxon>
        <taxon>Poales</taxon>
        <taxon>Poaceae</taxon>
        <taxon>PACMAD clade</taxon>
        <taxon>Arundinoideae</taxon>
        <taxon>Arundineae</taxon>
        <taxon>Arundo</taxon>
    </lineage>
</organism>
<evidence type="ECO:0000313" key="2">
    <source>
        <dbReference type="EMBL" id="JAE07248.1"/>
    </source>
</evidence>
<protein>
    <submittedName>
        <fullName evidence="2">Uncharacterized protein</fullName>
    </submittedName>
</protein>
<feature type="region of interest" description="Disordered" evidence="1">
    <location>
        <begin position="30"/>
        <end position="56"/>
    </location>
</feature>
<dbReference type="AlphaFoldDB" id="A0A0A9FG58"/>
<accession>A0A0A9FG58</accession>
<reference evidence="2" key="2">
    <citation type="journal article" date="2015" name="Data Brief">
        <title>Shoot transcriptome of the giant reed, Arundo donax.</title>
        <authorList>
            <person name="Barrero R.A."/>
            <person name="Guerrero F.D."/>
            <person name="Moolhuijzen P."/>
            <person name="Goolsby J.A."/>
            <person name="Tidwell J."/>
            <person name="Bellgard S.E."/>
            <person name="Bellgard M.I."/>
        </authorList>
    </citation>
    <scope>NUCLEOTIDE SEQUENCE</scope>
    <source>
        <tissue evidence="2">Shoot tissue taken approximately 20 cm above the soil surface</tissue>
    </source>
</reference>
<sequence>MAPWFSVCCRRSPPALPRRCRRCLSTMPATNASRRACRRASTASTPRRRSSHRSAG</sequence>
<dbReference type="EMBL" id="GBRH01190648">
    <property type="protein sequence ID" value="JAE07248.1"/>
    <property type="molecule type" value="Transcribed_RNA"/>
</dbReference>
<feature type="compositionally biased region" description="Basic residues" evidence="1">
    <location>
        <begin position="46"/>
        <end position="56"/>
    </location>
</feature>